<proteinExistence type="predicted"/>
<dbReference type="EMBL" id="PGCJ01000730">
    <property type="protein sequence ID" value="PLW23172.1"/>
    <property type="molecule type" value="Genomic_DNA"/>
</dbReference>
<reference evidence="1 2" key="1">
    <citation type="submission" date="2017-11" db="EMBL/GenBank/DDBJ databases">
        <title>De novo assembly and phasing of dikaryotic genomes from two isolates of Puccinia coronata f. sp. avenae, the causal agent of oat crown rust.</title>
        <authorList>
            <person name="Miller M.E."/>
            <person name="Zhang Y."/>
            <person name="Omidvar V."/>
            <person name="Sperschneider J."/>
            <person name="Schwessinger B."/>
            <person name="Raley C."/>
            <person name="Palmer J.M."/>
            <person name="Garnica D."/>
            <person name="Upadhyaya N."/>
            <person name="Rathjen J."/>
            <person name="Taylor J.M."/>
            <person name="Park R.F."/>
            <person name="Dodds P.N."/>
            <person name="Hirsch C.D."/>
            <person name="Kianian S.F."/>
            <person name="Figueroa M."/>
        </authorList>
    </citation>
    <scope>NUCLEOTIDE SEQUENCE [LARGE SCALE GENOMIC DNA]</scope>
    <source>
        <strain evidence="1">12NC29</strain>
    </source>
</reference>
<gene>
    <name evidence="1" type="ORF">PCANC_28895</name>
</gene>
<evidence type="ECO:0000313" key="1">
    <source>
        <dbReference type="EMBL" id="PLW23172.1"/>
    </source>
</evidence>
<dbReference type="AlphaFoldDB" id="A0A2N5TCG5"/>
<organism evidence="1 2">
    <name type="scientific">Puccinia coronata f. sp. avenae</name>
    <dbReference type="NCBI Taxonomy" id="200324"/>
    <lineage>
        <taxon>Eukaryota</taxon>
        <taxon>Fungi</taxon>
        <taxon>Dikarya</taxon>
        <taxon>Basidiomycota</taxon>
        <taxon>Pucciniomycotina</taxon>
        <taxon>Pucciniomycetes</taxon>
        <taxon>Pucciniales</taxon>
        <taxon>Pucciniaceae</taxon>
        <taxon>Puccinia</taxon>
    </lineage>
</organism>
<accession>A0A2N5TCG5</accession>
<comment type="caution">
    <text evidence="1">The sequence shown here is derived from an EMBL/GenBank/DDBJ whole genome shotgun (WGS) entry which is preliminary data.</text>
</comment>
<evidence type="ECO:0008006" key="3">
    <source>
        <dbReference type="Google" id="ProtNLM"/>
    </source>
</evidence>
<protein>
    <recommendedName>
        <fullName evidence="3">MULE transposase domain-containing protein</fullName>
    </recommendedName>
</protein>
<name>A0A2N5TCG5_9BASI</name>
<dbReference type="Proteomes" id="UP000235388">
    <property type="component" value="Unassembled WGS sequence"/>
</dbReference>
<sequence length="324" mass="37456">MFYIPTPGTPFHTATLPLNMSDLFPMITDLTQVIPHPFTFQALVPKGVFSPPNTLRLVCRIGGLHPHFLTNPHKFTIPGRLIGDTRNFFQGHVSNCVMESTPAYQSHPSQNCLAFFAVFHHIKSDSLRVEWFWQHNHDPYSHKDMVITWAPKAVDNWLKERVDSGPSWKAIHRLICMPYISLIASAKIIPEGLLQFYDQYRYLCCKQVKVVAQHDRNVLKLLEYWEDSLKDARWNTWAVYTDDGSFSFAFQSIWQKTMMLHHGSNMLMLDATHNSTRNYFLFNGKKISLWTFMICDPIVRKGLPVAWSFTASAAEYIDCMTTSF</sequence>
<dbReference type="OrthoDB" id="2505909at2759"/>
<keyword evidence="2" id="KW-1185">Reference proteome</keyword>
<evidence type="ECO:0000313" key="2">
    <source>
        <dbReference type="Proteomes" id="UP000235388"/>
    </source>
</evidence>